<reference evidence="2 3" key="1">
    <citation type="submission" date="2023-01" db="EMBL/GenBank/DDBJ databases">
        <title>Novel species of the genus Vogesella isolated from rivers.</title>
        <authorList>
            <person name="Lu H."/>
        </authorList>
    </citation>
    <scope>NUCLEOTIDE SEQUENCE [LARGE SCALE GENOMIC DNA]</scope>
    <source>
        <strain evidence="2 3">LYT5W</strain>
    </source>
</reference>
<gene>
    <name evidence="2" type="ORF">PQU96_14210</name>
</gene>
<accession>A0ABT5IRT3</accession>
<dbReference type="InterPro" id="IPR036680">
    <property type="entry name" value="SPOR-like_sf"/>
</dbReference>
<dbReference type="EMBL" id="JAQQLE010000014">
    <property type="protein sequence ID" value="MDC7715267.1"/>
    <property type="molecule type" value="Genomic_DNA"/>
</dbReference>
<evidence type="ECO:0000313" key="3">
    <source>
        <dbReference type="Proteomes" id="UP001222030"/>
    </source>
</evidence>
<comment type="caution">
    <text evidence="2">The sequence shown here is derived from an EMBL/GenBank/DDBJ whole genome shotgun (WGS) entry which is preliminary data.</text>
</comment>
<dbReference type="RefSeq" id="WP_272773062.1">
    <property type="nucleotide sequence ID" value="NZ_JAQQLE010000014.1"/>
</dbReference>
<dbReference type="Proteomes" id="UP001222030">
    <property type="component" value="Unassembled WGS sequence"/>
</dbReference>
<dbReference type="InterPro" id="IPR007730">
    <property type="entry name" value="SPOR-like_dom"/>
</dbReference>
<dbReference type="Gene3D" id="3.30.70.1070">
    <property type="entry name" value="Sporulation related repeat"/>
    <property type="match status" value="1"/>
</dbReference>
<dbReference type="Pfam" id="PF05036">
    <property type="entry name" value="SPOR"/>
    <property type="match status" value="1"/>
</dbReference>
<proteinExistence type="predicted"/>
<evidence type="ECO:0000259" key="1">
    <source>
        <dbReference type="Pfam" id="PF05036"/>
    </source>
</evidence>
<name>A0ABT5IRT3_9NEIS</name>
<organism evidence="2 3">
    <name type="scientific">Vogesella margarita</name>
    <dbReference type="NCBI Taxonomy" id="2984199"/>
    <lineage>
        <taxon>Bacteria</taxon>
        <taxon>Pseudomonadati</taxon>
        <taxon>Pseudomonadota</taxon>
        <taxon>Betaproteobacteria</taxon>
        <taxon>Neisseriales</taxon>
        <taxon>Chromobacteriaceae</taxon>
        <taxon>Vogesella</taxon>
    </lineage>
</organism>
<evidence type="ECO:0000313" key="2">
    <source>
        <dbReference type="EMBL" id="MDC7715267.1"/>
    </source>
</evidence>
<sequence length="286" mass="29959">MKWFLVIVVVLNVLVGLYGVLKQKPVADIGAQDINAAQLTILPASWSPASAPLAQPEASAVTALTDNLDASVATPAAALPATLASQPSVQKPAMQKPLMQKPLMQKPVAPLKADTPTVAKAELTPVAKPAAAGQCLAWGALDDKQLARVQGGLPALKLAAAPQSSVKEAMRGSGRVWVFYPPLATKAETQTLVAELKGKGFDSYIVKTEGEFSGHLSLGLFSKEAAAQALVARLKAAGYDKAKVDARSERSQLTTLSFRALDAAQADKLRALQQRLLPGIPLRACS</sequence>
<keyword evidence="3" id="KW-1185">Reference proteome</keyword>
<feature type="domain" description="SPOR" evidence="1">
    <location>
        <begin position="174"/>
        <end position="240"/>
    </location>
</feature>
<protein>
    <submittedName>
        <fullName evidence="2">SPOR domain-containing protein</fullName>
    </submittedName>
</protein>